<evidence type="ECO:0000313" key="2">
    <source>
        <dbReference type="Proteomes" id="UP000594454"/>
    </source>
</evidence>
<dbReference type="EMBL" id="LR899009">
    <property type="protein sequence ID" value="CAD7077058.1"/>
    <property type="molecule type" value="Genomic_DNA"/>
</dbReference>
<proteinExistence type="predicted"/>
<keyword evidence="2" id="KW-1185">Reference proteome</keyword>
<dbReference type="InParanoid" id="A0A7R8YL27"/>
<reference evidence="1 2" key="1">
    <citation type="submission" date="2020-11" db="EMBL/GenBank/DDBJ databases">
        <authorList>
            <person name="Wallbank WR R."/>
            <person name="Pardo Diaz C."/>
            <person name="Kozak K."/>
            <person name="Martin S."/>
            <person name="Jiggins C."/>
            <person name="Moest M."/>
            <person name="Warren A I."/>
            <person name="Generalovic N T."/>
            <person name="Byers J.R.P. K."/>
            <person name="Montejo-Kovacevich G."/>
            <person name="Yen C E."/>
        </authorList>
    </citation>
    <scope>NUCLEOTIDE SEQUENCE [LARGE SCALE GENOMIC DNA]</scope>
</reference>
<protein>
    <submittedName>
        <fullName evidence="1">Uncharacterized protein</fullName>
    </submittedName>
</protein>
<gene>
    <name evidence="1" type="ORF">HERILL_LOCUS435</name>
</gene>
<evidence type="ECO:0000313" key="1">
    <source>
        <dbReference type="EMBL" id="CAD7077058.1"/>
    </source>
</evidence>
<dbReference type="Proteomes" id="UP000594454">
    <property type="component" value="Chromosome 1"/>
</dbReference>
<sequence>MDLIEVLRNQIEQAWERQYEMEAMLSAIEHQYMNNVLPYVAQCPQKWLMAKELYDQACYVSDLMDINLEHIQQMEQRRMALMQAHNPPRYFEEDVGYWSDVEDLSSDDDMLLPDRANDSLGYQTASDHGINFEDFVFLD</sequence>
<organism evidence="1 2">
    <name type="scientific">Hermetia illucens</name>
    <name type="common">Black soldier fly</name>
    <dbReference type="NCBI Taxonomy" id="343691"/>
    <lineage>
        <taxon>Eukaryota</taxon>
        <taxon>Metazoa</taxon>
        <taxon>Ecdysozoa</taxon>
        <taxon>Arthropoda</taxon>
        <taxon>Hexapoda</taxon>
        <taxon>Insecta</taxon>
        <taxon>Pterygota</taxon>
        <taxon>Neoptera</taxon>
        <taxon>Endopterygota</taxon>
        <taxon>Diptera</taxon>
        <taxon>Brachycera</taxon>
        <taxon>Stratiomyomorpha</taxon>
        <taxon>Stratiomyidae</taxon>
        <taxon>Hermetiinae</taxon>
        <taxon>Hermetia</taxon>
    </lineage>
</organism>
<dbReference type="AlphaFoldDB" id="A0A7R8YL27"/>
<name>A0A7R8YL27_HERIL</name>
<accession>A0A7R8YL27</accession>